<keyword evidence="3" id="KW-1185">Reference proteome</keyword>
<evidence type="ECO:0000256" key="1">
    <source>
        <dbReference type="SAM" id="SignalP"/>
    </source>
</evidence>
<feature type="chain" id="PRO_5025031713" evidence="1">
    <location>
        <begin position="22"/>
        <end position="240"/>
    </location>
</feature>
<protein>
    <submittedName>
        <fullName evidence="2">Uncharacterized protein</fullName>
    </submittedName>
</protein>
<sequence>MTLSHHLFVVAGLLLAQVAWAAEADERWVEIASTDKAQWLGKKGSGDVANLGKQKGNAYSYVYQVLNKKDKTYEYKQLFVELSSCRRGYGYVYYNSMEGEFLGKDGFVRFGTTVADALGSMACTSWDQKTGKASRADQGDTWEVVASAVETGNKYALKTDTVRTTVYNKKPSVAVLYSYEDVKNNTVSYGEYVFPLADCKRGFGVAYSLNFDGEQLYKTDLALDGDSVLSATISALCAKV</sequence>
<feature type="signal peptide" evidence="1">
    <location>
        <begin position="1"/>
        <end position="21"/>
    </location>
</feature>
<organism evidence="2 3">
    <name type="scientific">Ideonella dechloratans</name>
    <dbReference type="NCBI Taxonomy" id="36863"/>
    <lineage>
        <taxon>Bacteria</taxon>
        <taxon>Pseudomonadati</taxon>
        <taxon>Pseudomonadota</taxon>
        <taxon>Betaproteobacteria</taxon>
        <taxon>Burkholderiales</taxon>
        <taxon>Sphaerotilaceae</taxon>
        <taxon>Ideonella</taxon>
    </lineage>
</organism>
<dbReference type="AlphaFoldDB" id="A0A643FBW2"/>
<dbReference type="EMBL" id="VZPB01000025">
    <property type="protein sequence ID" value="KAB0581388.1"/>
    <property type="molecule type" value="Genomic_DNA"/>
</dbReference>
<reference evidence="2 3" key="1">
    <citation type="submission" date="2019-09" db="EMBL/GenBank/DDBJ databases">
        <title>Draft genome sequences of 48 bacterial type strains from the CCUG.</title>
        <authorList>
            <person name="Tunovic T."/>
            <person name="Pineiro-Iglesias B."/>
            <person name="Unosson C."/>
            <person name="Inganas E."/>
            <person name="Ohlen M."/>
            <person name="Cardew S."/>
            <person name="Jensie-Markopoulos S."/>
            <person name="Salva-Serra F."/>
            <person name="Jaen-Luchoro D."/>
            <person name="Karlsson R."/>
            <person name="Svensson-Stadler L."/>
            <person name="Chun J."/>
            <person name="Moore E."/>
        </authorList>
    </citation>
    <scope>NUCLEOTIDE SEQUENCE [LARGE SCALE GENOMIC DNA]</scope>
    <source>
        <strain evidence="2 3">CCUG 30977</strain>
    </source>
</reference>
<dbReference type="OrthoDB" id="8938777at2"/>
<gene>
    <name evidence="2" type="ORF">F7Q92_11700</name>
</gene>
<accession>A0A643FBW2</accession>
<dbReference type="Proteomes" id="UP000430120">
    <property type="component" value="Unassembled WGS sequence"/>
</dbReference>
<comment type="caution">
    <text evidence="2">The sequence shown here is derived from an EMBL/GenBank/DDBJ whole genome shotgun (WGS) entry which is preliminary data.</text>
</comment>
<keyword evidence="1" id="KW-0732">Signal</keyword>
<name>A0A643FBW2_IDEDE</name>
<dbReference type="RefSeq" id="WP_151124325.1">
    <property type="nucleotide sequence ID" value="NZ_CP088082.1"/>
</dbReference>
<proteinExistence type="predicted"/>
<evidence type="ECO:0000313" key="3">
    <source>
        <dbReference type="Proteomes" id="UP000430120"/>
    </source>
</evidence>
<evidence type="ECO:0000313" key="2">
    <source>
        <dbReference type="EMBL" id="KAB0581388.1"/>
    </source>
</evidence>